<protein>
    <submittedName>
        <fullName evidence="6">Response regulator transcription factor</fullName>
    </submittedName>
</protein>
<dbReference type="PRINTS" id="PR00038">
    <property type="entry name" value="HTHLUXR"/>
</dbReference>
<evidence type="ECO:0000256" key="1">
    <source>
        <dbReference type="ARBA" id="ARBA00022553"/>
    </source>
</evidence>
<evidence type="ECO:0000259" key="5">
    <source>
        <dbReference type="PROSITE" id="PS50110"/>
    </source>
</evidence>
<accession>A0ABT1T3D5</accession>
<dbReference type="InterPro" id="IPR000792">
    <property type="entry name" value="Tscrpt_reg_LuxR_C"/>
</dbReference>
<dbReference type="InterPro" id="IPR011006">
    <property type="entry name" value="CheY-like_superfamily"/>
</dbReference>
<dbReference type="Gene3D" id="3.40.50.2300">
    <property type="match status" value="1"/>
</dbReference>
<dbReference type="RefSeq" id="WP_256539121.1">
    <property type="nucleotide sequence ID" value="NZ_JANHOH010000002.1"/>
</dbReference>
<dbReference type="InterPro" id="IPR058245">
    <property type="entry name" value="NreC/VraR/RcsB-like_REC"/>
</dbReference>
<sequence length="217" mass="24671">MIKIILAEGHNVVRNGIRLLLDKEADIEVIAEANNAKEVLQLLSDGLKPDIIITAINLPHINGIELLTKVRSTYPEIKLAVLSMVEEEKYIIQAFKAGTTGYMLKSVNEFELVYGIRHMYLVNERYLCNELALRLLDKLLRMPENKFDVHIKDIEISKREVEILSLVSEGFTNQEIADKLFTSKRTIEGHRQDLIAKTGTRNTAALIRYAVLNSIIE</sequence>
<proteinExistence type="predicted"/>
<dbReference type="InterPro" id="IPR016032">
    <property type="entry name" value="Sig_transdc_resp-reg_C-effctor"/>
</dbReference>
<comment type="caution">
    <text evidence="6">The sequence shown here is derived from an EMBL/GenBank/DDBJ whole genome shotgun (WGS) entry which is preliminary data.</text>
</comment>
<dbReference type="EMBL" id="JANHOH010000002">
    <property type="protein sequence ID" value="MCQ6958925.1"/>
    <property type="molecule type" value="Genomic_DNA"/>
</dbReference>
<name>A0ABT1T3D5_9SPHI</name>
<dbReference type="InterPro" id="IPR001789">
    <property type="entry name" value="Sig_transdc_resp-reg_receiver"/>
</dbReference>
<feature type="domain" description="Response regulatory" evidence="5">
    <location>
        <begin position="3"/>
        <end position="120"/>
    </location>
</feature>
<dbReference type="PROSITE" id="PS50110">
    <property type="entry name" value="RESPONSE_REGULATORY"/>
    <property type="match status" value="1"/>
</dbReference>
<gene>
    <name evidence="6" type="ORF">NPE20_13200</name>
</gene>
<comment type="caution">
    <text evidence="3">Lacks conserved residue(s) required for the propagation of feature annotation.</text>
</comment>
<keyword evidence="2" id="KW-0238">DNA-binding</keyword>
<evidence type="ECO:0000259" key="4">
    <source>
        <dbReference type="PROSITE" id="PS50043"/>
    </source>
</evidence>
<dbReference type="Pfam" id="PF00072">
    <property type="entry name" value="Response_reg"/>
    <property type="match status" value="1"/>
</dbReference>
<keyword evidence="1" id="KW-0597">Phosphoprotein</keyword>
<dbReference type="SMART" id="SM00448">
    <property type="entry name" value="REC"/>
    <property type="match status" value="1"/>
</dbReference>
<evidence type="ECO:0000313" key="7">
    <source>
        <dbReference type="Proteomes" id="UP001204376"/>
    </source>
</evidence>
<feature type="domain" description="HTH luxR-type" evidence="4">
    <location>
        <begin position="149"/>
        <end position="214"/>
    </location>
</feature>
<dbReference type="Proteomes" id="UP001204376">
    <property type="component" value="Unassembled WGS sequence"/>
</dbReference>
<evidence type="ECO:0000256" key="3">
    <source>
        <dbReference type="PROSITE-ProRule" id="PRU00169"/>
    </source>
</evidence>
<reference evidence="6 7" key="1">
    <citation type="submission" date="2022-07" db="EMBL/GenBank/DDBJ databases">
        <title>Mucilaginibacter sp. JC4.</title>
        <authorList>
            <person name="Le V."/>
            <person name="Ko S.-R."/>
            <person name="Ahn C.-Y."/>
            <person name="Oh H.-M."/>
        </authorList>
    </citation>
    <scope>NUCLEOTIDE SEQUENCE [LARGE SCALE GENOMIC DNA]</scope>
    <source>
        <strain evidence="6 7">JC4</strain>
    </source>
</reference>
<dbReference type="SMART" id="SM00421">
    <property type="entry name" value="HTH_LUXR"/>
    <property type="match status" value="1"/>
</dbReference>
<organism evidence="6 7">
    <name type="scientific">Mucilaginibacter aquariorum</name>
    <dbReference type="NCBI Taxonomy" id="2967225"/>
    <lineage>
        <taxon>Bacteria</taxon>
        <taxon>Pseudomonadati</taxon>
        <taxon>Bacteroidota</taxon>
        <taxon>Sphingobacteriia</taxon>
        <taxon>Sphingobacteriales</taxon>
        <taxon>Sphingobacteriaceae</taxon>
        <taxon>Mucilaginibacter</taxon>
    </lineage>
</organism>
<keyword evidence="7" id="KW-1185">Reference proteome</keyword>
<evidence type="ECO:0000313" key="6">
    <source>
        <dbReference type="EMBL" id="MCQ6958925.1"/>
    </source>
</evidence>
<dbReference type="Pfam" id="PF00196">
    <property type="entry name" value="GerE"/>
    <property type="match status" value="1"/>
</dbReference>
<dbReference type="PROSITE" id="PS50043">
    <property type="entry name" value="HTH_LUXR_2"/>
    <property type="match status" value="1"/>
</dbReference>
<dbReference type="PANTHER" id="PTHR43214">
    <property type="entry name" value="TWO-COMPONENT RESPONSE REGULATOR"/>
    <property type="match status" value="1"/>
</dbReference>
<dbReference type="InterPro" id="IPR039420">
    <property type="entry name" value="WalR-like"/>
</dbReference>
<evidence type="ECO:0000256" key="2">
    <source>
        <dbReference type="ARBA" id="ARBA00023125"/>
    </source>
</evidence>
<dbReference type="SUPFAM" id="SSF52172">
    <property type="entry name" value="CheY-like"/>
    <property type="match status" value="1"/>
</dbReference>
<dbReference type="CDD" id="cd06170">
    <property type="entry name" value="LuxR_C_like"/>
    <property type="match status" value="1"/>
</dbReference>
<dbReference type="CDD" id="cd17535">
    <property type="entry name" value="REC_NarL-like"/>
    <property type="match status" value="1"/>
</dbReference>
<dbReference type="SUPFAM" id="SSF46894">
    <property type="entry name" value="C-terminal effector domain of the bipartite response regulators"/>
    <property type="match status" value="1"/>
</dbReference>